<evidence type="ECO:0000259" key="1">
    <source>
        <dbReference type="Pfam" id="PF12262"/>
    </source>
</evidence>
<name>A0A1Y6MHQ0_9GAMM</name>
<dbReference type="EMBL" id="FYAJ01000004">
    <property type="protein sequence ID" value="SMY36084.1"/>
    <property type="molecule type" value="Genomic_DNA"/>
</dbReference>
<keyword evidence="3" id="KW-1185">Reference proteome</keyword>
<dbReference type="Pfam" id="PF12262">
    <property type="entry name" value="Lipase_bact_N"/>
    <property type="match status" value="1"/>
</dbReference>
<dbReference type="NCBIfam" id="TIGR03502">
    <property type="entry name" value="lipase_Pla1_cef"/>
    <property type="match status" value="1"/>
</dbReference>
<accession>A0A1Y6MHQ0</accession>
<evidence type="ECO:0000313" key="3">
    <source>
        <dbReference type="Proteomes" id="UP000195719"/>
    </source>
</evidence>
<protein>
    <submittedName>
        <fullName evidence="2">Extracellular lipase</fullName>
        <ecNumber evidence="2">3.1.1.3</ecNumber>
    </submittedName>
</protein>
<dbReference type="PROSITE" id="PS51257">
    <property type="entry name" value="PROKAR_LIPOPROTEIN"/>
    <property type="match status" value="1"/>
</dbReference>
<proteinExistence type="predicted"/>
<dbReference type="EC" id="3.1.1.3" evidence="2"/>
<organism evidence="2 3">
    <name type="scientific">Photobacterium andalusiense</name>
    <dbReference type="NCBI Taxonomy" id="2204296"/>
    <lineage>
        <taxon>Bacteria</taxon>
        <taxon>Pseudomonadati</taxon>
        <taxon>Pseudomonadota</taxon>
        <taxon>Gammaproteobacteria</taxon>
        <taxon>Vibrionales</taxon>
        <taxon>Vibrionaceae</taxon>
        <taxon>Photobacterium</taxon>
    </lineage>
</organism>
<dbReference type="InterPro" id="IPR020009">
    <property type="entry name" value="VolA/Pla-1/cef"/>
</dbReference>
<feature type="domain" description="Bacterial virulence factor lipase N-terminal" evidence="1">
    <location>
        <begin position="29"/>
        <end position="263"/>
    </location>
</feature>
<gene>
    <name evidence="2" type="primary">lip</name>
    <name evidence="2" type="ORF">PAND9192_02413</name>
</gene>
<dbReference type="GO" id="GO:0004806">
    <property type="term" value="F:triacylglycerol lipase activity"/>
    <property type="evidence" value="ECO:0007669"/>
    <property type="project" value="UniProtKB-EC"/>
</dbReference>
<keyword evidence="2" id="KW-0378">Hydrolase</keyword>
<evidence type="ECO:0000313" key="2">
    <source>
        <dbReference type="EMBL" id="SMY36084.1"/>
    </source>
</evidence>
<dbReference type="SUPFAM" id="SSF53474">
    <property type="entry name" value="alpha/beta-Hydrolases"/>
    <property type="match status" value="1"/>
</dbReference>
<dbReference type="InterPro" id="IPR025920">
    <property type="entry name" value="Lipase_bact_N"/>
</dbReference>
<dbReference type="InterPro" id="IPR029058">
    <property type="entry name" value="AB_hydrolase_fold"/>
</dbReference>
<dbReference type="Gene3D" id="3.40.50.1820">
    <property type="entry name" value="alpha/beta hydrolase"/>
    <property type="match status" value="1"/>
</dbReference>
<dbReference type="AlphaFoldDB" id="A0A1Y6MHQ0"/>
<dbReference type="RefSeq" id="WP_087854004.1">
    <property type="nucleotide sequence ID" value="NZ_FYAJ01000004.1"/>
</dbReference>
<sequence>MNKYILTILTTSLGLIGCGGDSKLEGTPTLDPNITDSINAATKINFDLITDPQSPTLVQPTYLLMDSRDGTLNTEVAAADANDISDPLITMGHTDGWSTSQPLQLQFIGHNLDSTTLANGFYLIESSDPTTNTNTIEPTKLTQNNGDFILSASGTTLTVVLLKPLKPATNYMFAITSDLKDSNGDSVGMSNSYAVLKANAPAPVAALVAAQDITHATEAEFVKVGVNQDSIMFSSWFTTASIGDAVYAVKAATALALLQGANTIWKGSAINDQVSTSDLRNLFSFSNLTDTKQTTPQAKGEIYTGTIALPYFLDNTAAGFATTPWQSGMPSLAIISSVLTSGSDADKAAIVAQLAQLNITPADIAAAASDADIQRRLLVTLTGTTLTLANGSQLDPQRLITRFSPLPKLQSVQYLDYTLILPVDPACNQVAKNATSIYLHGITSTKETVLALADNIINEQCQAIFAIDHPLHGSRAIAGVDGSASDGHPEYYLNLSALTVARDNLRQSTTDIIGLRATIGQVFATIASGDAAAIGSLGNLKTLDPAQGVNFIGHSLGAITGVSVANIANRPVGIPQTDALLFDINALALANPGGEIPYLLLNSGSFGDFVKGNLMATTNPTFAAFCQQQSLQPDVCFNAYQADLIAKGDASSIATLTAIYATFNSFAYAAQTVLDTIDPTNHAPLVSPNTGLYLAQVKNDATIPNMTPLGATIAGTTILQPYSPFTGTTPLISGLDLMITNQSTTNQLVRNAILFNQGGHSSLLDPTISPAVTQEMQTEIASFINTNGLNLTIENKSVITTTP</sequence>
<dbReference type="Proteomes" id="UP000195719">
    <property type="component" value="Unassembled WGS sequence"/>
</dbReference>
<reference evidence="3" key="1">
    <citation type="submission" date="2017-06" db="EMBL/GenBank/DDBJ databases">
        <authorList>
            <person name="Rodrigo-Torres L."/>
            <person name="Arahal R.D."/>
            <person name="Lucena T."/>
        </authorList>
    </citation>
    <scope>NUCLEOTIDE SEQUENCE [LARGE SCALE GENOMIC DNA]</scope>
    <source>
        <strain evidence="3">CECT 9192</strain>
    </source>
</reference>